<dbReference type="RefSeq" id="WP_145358860.1">
    <property type="nucleotide sequence ID" value="NZ_CP036265.1"/>
</dbReference>
<evidence type="ECO:0000313" key="2">
    <source>
        <dbReference type="Proteomes" id="UP000318741"/>
    </source>
</evidence>
<dbReference type="Proteomes" id="UP000318741">
    <property type="component" value="Chromosome"/>
</dbReference>
<sequence length="168" mass="17572">MSAATLPQQIDSQLARLLAGAGGGTAGGTLLLTADDGVTVDAHLAAVETLGVALSHLSLDVPSLAGASQATLEQWGRDLCGRVTYLLEGLGPLEYDPQSDELLIRSIPPSRDAGATSYFEVMLSAAGAGAFTLARYRTEPGVSRTREDVPLTREVLKRLVRDAVETIP</sequence>
<accession>A0A517P9C9</accession>
<reference evidence="1 2" key="1">
    <citation type="submission" date="2019-02" db="EMBL/GenBank/DDBJ databases">
        <title>Deep-cultivation of Planctomycetes and their phenomic and genomic characterization uncovers novel biology.</title>
        <authorList>
            <person name="Wiegand S."/>
            <person name="Jogler M."/>
            <person name="Boedeker C."/>
            <person name="Pinto D."/>
            <person name="Vollmers J."/>
            <person name="Rivas-Marin E."/>
            <person name="Kohn T."/>
            <person name="Peeters S.H."/>
            <person name="Heuer A."/>
            <person name="Rast P."/>
            <person name="Oberbeckmann S."/>
            <person name="Bunk B."/>
            <person name="Jeske O."/>
            <person name="Meyerdierks A."/>
            <person name="Storesund J.E."/>
            <person name="Kallscheuer N."/>
            <person name="Luecker S."/>
            <person name="Lage O.M."/>
            <person name="Pohl T."/>
            <person name="Merkel B.J."/>
            <person name="Hornburger P."/>
            <person name="Mueller R.-W."/>
            <person name="Bruemmer F."/>
            <person name="Labrenz M."/>
            <person name="Spormann A.M."/>
            <person name="Op den Camp H."/>
            <person name="Overmann J."/>
            <person name="Amann R."/>
            <person name="Jetten M.S.M."/>
            <person name="Mascher T."/>
            <person name="Medema M.H."/>
            <person name="Devos D.P."/>
            <person name="Kaster A.-K."/>
            <person name="Ovreas L."/>
            <person name="Rohde M."/>
            <person name="Galperin M.Y."/>
            <person name="Jogler C."/>
        </authorList>
    </citation>
    <scope>NUCLEOTIDE SEQUENCE [LARGE SCALE GENOMIC DNA]</scope>
    <source>
        <strain evidence="1 2">CA12</strain>
    </source>
</reference>
<evidence type="ECO:0000313" key="1">
    <source>
        <dbReference type="EMBL" id="QDT15974.1"/>
    </source>
</evidence>
<organism evidence="1 2">
    <name type="scientific">Alienimonas californiensis</name>
    <dbReference type="NCBI Taxonomy" id="2527989"/>
    <lineage>
        <taxon>Bacteria</taxon>
        <taxon>Pseudomonadati</taxon>
        <taxon>Planctomycetota</taxon>
        <taxon>Planctomycetia</taxon>
        <taxon>Planctomycetales</taxon>
        <taxon>Planctomycetaceae</taxon>
        <taxon>Alienimonas</taxon>
    </lineage>
</organism>
<gene>
    <name evidence="1" type="ORF">CA12_20720</name>
</gene>
<proteinExistence type="predicted"/>
<dbReference type="EMBL" id="CP036265">
    <property type="protein sequence ID" value="QDT15974.1"/>
    <property type="molecule type" value="Genomic_DNA"/>
</dbReference>
<dbReference type="OrthoDB" id="282548at2"/>
<dbReference type="AlphaFoldDB" id="A0A517P9C9"/>
<name>A0A517P9C9_9PLAN</name>
<protein>
    <submittedName>
        <fullName evidence="1">Uncharacterized protein</fullName>
    </submittedName>
</protein>
<keyword evidence="2" id="KW-1185">Reference proteome</keyword>
<dbReference type="KEGG" id="acaf:CA12_20720"/>